<name>A0A852UZY3_9ACTN</name>
<evidence type="ECO:0000313" key="2">
    <source>
        <dbReference type="EMBL" id="NYF41246.1"/>
    </source>
</evidence>
<accession>A0A852UZY3</accession>
<feature type="compositionally biased region" description="Basic and acidic residues" evidence="1">
    <location>
        <begin position="1"/>
        <end position="30"/>
    </location>
</feature>
<comment type="caution">
    <text evidence="2">The sequence shown here is derived from an EMBL/GenBank/DDBJ whole genome shotgun (WGS) entry which is preliminary data.</text>
</comment>
<dbReference type="EMBL" id="JACCCO010000001">
    <property type="protein sequence ID" value="NYF41246.1"/>
    <property type="molecule type" value="Genomic_DNA"/>
</dbReference>
<dbReference type="RefSeq" id="WP_179821873.1">
    <property type="nucleotide sequence ID" value="NZ_JACCCO010000001.1"/>
</dbReference>
<organism evidence="2 3">
    <name type="scientific">Streptosporangium sandarakinum</name>
    <dbReference type="NCBI Taxonomy" id="1260955"/>
    <lineage>
        <taxon>Bacteria</taxon>
        <taxon>Bacillati</taxon>
        <taxon>Actinomycetota</taxon>
        <taxon>Actinomycetes</taxon>
        <taxon>Streptosporangiales</taxon>
        <taxon>Streptosporangiaceae</taxon>
        <taxon>Streptosporangium</taxon>
    </lineage>
</organism>
<gene>
    <name evidence="2" type="ORF">HDA43_003405</name>
</gene>
<evidence type="ECO:0000256" key="1">
    <source>
        <dbReference type="SAM" id="MobiDB-lite"/>
    </source>
</evidence>
<dbReference type="Proteomes" id="UP000576393">
    <property type="component" value="Unassembled WGS sequence"/>
</dbReference>
<dbReference type="AlphaFoldDB" id="A0A852UZY3"/>
<keyword evidence="3" id="KW-1185">Reference proteome</keyword>
<sequence length="74" mass="7807">MESPGRAEGHLLHRERAEASVLDRHKEGPPRHPGVRSGALLDIAVGGAIGALLRHLITEAMPGGREAFPGGPSW</sequence>
<reference evidence="2 3" key="1">
    <citation type="submission" date="2020-07" db="EMBL/GenBank/DDBJ databases">
        <title>Sequencing the genomes of 1000 actinobacteria strains.</title>
        <authorList>
            <person name="Klenk H.-P."/>
        </authorList>
    </citation>
    <scope>NUCLEOTIDE SEQUENCE [LARGE SCALE GENOMIC DNA]</scope>
    <source>
        <strain evidence="2 3">DSM 45763</strain>
    </source>
</reference>
<proteinExistence type="predicted"/>
<feature type="region of interest" description="Disordered" evidence="1">
    <location>
        <begin position="1"/>
        <end position="37"/>
    </location>
</feature>
<protein>
    <submittedName>
        <fullName evidence="2">Uncharacterized protein</fullName>
    </submittedName>
</protein>
<evidence type="ECO:0000313" key="3">
    <source>
        <dbReference type="Proteomes" id="UP000576393"/>
    </source>
</evidence>